<dbReference type="InterPro" id="IPR014743">
    <property type="entry name" value="Cl-channel_core"/>
</dbReference>
<keyword evidence="3 6" id="KW-1133">Transmembrane helix</keyword>
<evidence type="ECO:0000256" key="6">
    <source>
        <dbReference type="SAM" id="Phobius"/>
    </source>
</evidence>
<feature type="transmembrane region" description="Helical" evidence="6">
    <location>
        <begin position="49"/>
        <end position="69"/>
    </location>
</feature>
<dbReference type="KEGG" id="emi:Emin_1160"/>
<organism evidence="7 8">
    <name type="scientific">Elusimicrobium minutum (strain Pei191)</name>
    <dbReference type="NCBI Taxonomy" id="445932"/>
    <lineage>
        <taxon>Bacteria</taxon>
        <taxon>Pseudomonadati</taxon>
        <taxon>Elusimicrobiota</taxon>
        <taxon>Elusimicrobia</taxon>
        <taxon>Elusimicrobiales</taxon>
        <taxon>Elusimicrobiaceae</taxon>
        <taxon>Elusimicrobium</taxon>
    </lineage>
</organism>
<comment type="subcellular location">
    <subcellularLocation>
        <location evidence="1">Membrane</location>
        <topology evidence="1">Multi-pass membrane protein</topology>
    </subcellularLocation>
</comment>
<name>B2KDW6_ELUMP</name>
<accession>B2KDW6</accession>
<dbReference type="SUPFAM" id="SSF81340">
    <property type="entry name" value="Clc chloride channel"/>
    <property type="match status" value="1"/>
</dbReference>
<dbReference type="GO" id="GO:0016020">
    <property type="term" value="C:membrane"/>
    <property type="evidence" value="ECO:0007669"/>
    <property type="project" value="UniProtKB-SubCell"/>
</dbReference>
<evidence type="ECO:0000256" key="4">
    <source>
        <dbReference type="ARBA" id="ARBA00023136"/>
    </source>
</evidence>
<feature type="transmembrane region" description="Helical" evidence="6">
    <location>
        <begin position="142"/>
        <end position="167"/>
    </location>
</feature>
<dbReference type="Gene3D" id="1.10.3080.10">
    <property type="entry name" value="Clc chloride channel"/>
    <property type="match status" value="1"/>
</dbReference>
<reference evidence="7 8" key="1">
    <citation type="journal article" date="2009" name="Appl. Environ. Microbiol.">
        <title>Genomic analysis of 'Elusimicrobium minutum,' the first cultivated representative of the phylum 'Elusimicrobia' (formerly termite group 1).</title>
        <authorList>
            <person name="Herlemann D.P.R."/>
            <person name="Geissinger O."/>
            <person name="Ikeda-Ohtsubo W."/>
            <person name="Kunin V."/>
            <person name="Sun H."/>
            <person name="Lapidus A."/>
            <person name="Hugenholtz P."/>
            <person name="Brune A."/>
        </authorList>
    </citation>
    <scope>NUCLEOTIDE SEQUENCE [LARGE SCALE GENOMIC DNA]</scope>
    <source>
        <strain evidence="7 8">Pei191</strain>
    </source>
</reference>
<feature type="transmembrane region" description="Helical" evidence="6">
    <location>
        <begin position="216"/>
        <end position="234"/>
    </location>
</feature>
<feature type="transmembrane region" description="Helical" evidence="6">
    <location>
        <begin position="90"/>
        <end position="110"/>
    </location>
</feature>
<proteinExistence type="predicted"/>
<evidence type="ECO:0000256" key="5">
    <source>
        <dbReference type="SAM" id="MobiDB-lite"/>
    </source>
</evidence>
<dbReference type="RefSeq" id="WP_012415327.1">
    <property type="nucleotide sequence ID" value="NC_010644.1"/>
</dbReference>
<gene>
    <name evidence="7" type="ordered locus">Emin_1160</name>
</gene>
<evidence type="ECO:0000256" key="1">
    <source>
        <dbReference type="ARBA" id="ARBA00004141"/>
    </source>
</evidence>
<dbReference type="EMBL" id="CP001055">
    <property type="protein sequence ID" value="ACC98712.1"/>
    <property type="molecule type" value="Genomic_DNA"/>
</dbReference>
<dbReference type="InterPro" id="IPR050368">
    <property type="entry name" value="ClC-type_chloride_channel"/>
</dbReference>
<feature type="transmembrane region" description="Helical" evidence="6">
    <location>
        <begin position="337"/>
        <end position="356"/>
    </location>
</feature>
<dbReference type="InterPro" id="IPR001807">
    <property type="entry name" value="ClC"/>
</dbReference>
<feature type="transmembrane region" description="Helical" evidence="6">
    <location>
        <begin position="254"/>
        <end position="272"/>
    </location>
</feature>
<evidence type="ECO:0000313" key="8">
    <source>
        <dbReference type="Proteomes" id="UP000001029"/>
    </source>
</evidence>
<dbReference type="Pfam" id="PF00654">
    <property type="entry name" value="Voltage_CLC"/>
    <property type="match status" value="1"/>
</dbReference>
<protein>
    <submittedName>
        <fullName evidence="7">Chloride channel</fullName>
    </submittedName>
</protein>
<dbReference type="Proteomes" id="UP000001029">
    <property type="component" value="Chromosome"/>
</dbReference>
<keyword evidence="4 6" id="KW-0472">Membrane</keyword>
<keyword evidence="2 6" id="KW-0812">Transmembrane</keyword>
<dbReference type="PANTHER" id="PTHR43427:SF12">
    <property type="entry name" value="CHLORIDE TRANSPORTER"/>
    <property type="match status" value="1"/>
</dbReference>
<feature type="transmembrane region" description="Helical" evidence="6">
    <location>
        <begin position="304"/>
        <end position="325"/>
    </location>
</feature>
<sequence length="494" mass="53313">MFKDQRGVFLNIIKWFILSTAIGAIVGVAAAAFLFILDHSISTTTSFPFYYVGLPFVFILTSFLSKRVFPKDTDFSTDAAINKINAYKPISLISAAKAFFLPVLTISAGGSAGKEAPCADVGAGLASFSARLLKLSNEDRRKLMICGVSAGFAGVFGVPISGAIFGLEVLWVGYIFYEVMFPALVAGITAYQVTSALGVTYIYHPIPVVPVFTEGFFLKILFAGLFFGLISLLFIEIMKLFRVVFRYISIKFSFFWKAFTGGAILVAVGLLLSPEFLGLGMEETNAILHGSAEPSFALGSLFKMITTAITFSAGGVGGIVTPIFFIGSQAGAVLGEFLQIDPATVAALGVVAVLAGATNAPLASSIMAIELFGPQIAPYAAVCCVISFLVTGQRSVFAKQRVSFDKTISDPELAVSHTHRKRMPVKKASFLKLAKHLIPQEENQHKYVKRKKESGNSSAAAEKTGEKEISKSIFKHLMPKFKEQEQNVDKDEKK</sequence>
<dbReference type="PRINTS" id="PR00762">
    <property type="entry name" value="CLCHANNEL"/>
</dbReference>
<feature type="transmembrane region" description="Helical" evidence="6">
    <location>
        <begin position="376"/>
        <end position="397"/>
    </location>
</feature>
<dbReference type="PANTHER" id="PTHR43427">
    <property type="entry name" value="CHLORIDE CHANNEL PROTEIN CLC-E"/>
    <property type="match status" value="1"/>
</dbReference>
<feature type="transmembrane region" description="Helical" evidence="6">
    <location>
        <begin position="12"/>
        <end position="37"/>
    </location>
</feature>
<feature type="region of interest" description="Disordered" evidence="5">
    <location>
        <begin position="444"/>
        <end position="469"/>
    </location>
</feature>
<dbReference type="OrthoDB" id="9767361at2"/>
<dbReference type="GO" id="GO:0015108">
    <property type="term" value="F:chloride transmembrane transporter activity"/>
    <property type="evidence" value="ECO:0007669"/>
    <property type="project" value="InterPro"/>
</dbReference>
<dbReference type="STRING" id="445932.Emin_1160"/>
<feature type="transmembrane region" description="Helical" evidence="6">
    <location>
        <begin position="179"/>
        <end position="204"/>
    </location>
</feature>
<evidence type="ECO:0000256" key="3">
    <source>
        <dbReference type="ARBA" id="ARBA00022989"/>
    </source>
</evidence>
<evidence type="ECO:0000313" key="7">
    <source>
        <dbReference type="EMBL" id="ACC98712.1"/>
    </source>
</evidence>
<dbReference type="HOGENOM" id="CLU_015263_1_1_0"/>
<evidence type="ECO:0000256" key="2">
    <source>
        <dbReference type="ARBA" id="ARBA00022692"/>
    </source>
</evidence>
<dbReference type="AlphaFoldDB" id="B2KDW6"/>
<keyword evidence="8" id="KW-1185">Reference proteome</keyword>